<dbReference type="InterPro" id="IPR050515">
    <property type="entry name" value="Beta-lactam/transpept"/>
</dbReference>
<dbReference type="EMBL" id="JAMQKB010000009">
    <property type="protein sequence ID" value="MDC3424884.1"/>
    <property type="molecule type" value="Genomic_DNA"/>
</dbReference>
<feature type="domain" description="Penicillin-binding protein dimerisation" evidence="8">
    <location>
        <begin position="58"/>
        <end position="217"/>
    </location>
</feature>
<comment type="pathway">
    <text evidence="2">Cell wall biogenesis; peptidoglycan biosynthesis.</text>
</comment>
<keyword evidence="10" id="KW-1185">Reference proteome</keyword>
<dbReference type="Proteomes" id="UP001145050">
    <property type="component" value="Unassembled WGS sequence"/>
</dbReference>
<evidence type="ECO:0000259" key="8">
    <source>
        <dbReference type="Pfam" id="PF03717"/>
    </source>
</evidence>
<evidence type="ECO:0000256" key="4">
    <source>
        <dbReference type="ARBA" id="ARBA00012448"/>
    </source>
</evidence>
<evidence type="ECO:0000256" key="1">
    <source>
        <dbReference type="ARBA" id="ARBA00004370"/>
    </source>
</evidence>
<comment type="subcellular location">
    <subcellularLocation>
        <location evidence="1">Membrane</location>
    </subcellularLocation>
</comment>
<dbReference type="InterPro" id="IPR036138">
    <property type="entry name" value="PBP_dimer_sf"/>
</dbReference>
<dbReference type="GO" id="GO:0071555">
    <property type="term" value="P:cell wall organization"/>
    <property type="evidence" value="ECO:0007669"/>
    <property type="project" value="TreeGrafter"/>
</dbReference>
<keyword evidence="5" id="KW-0472">Membrane</keyword>
<dbReference type="Gene3D" id="3.90.1310.10">
    <property type="entry name" value="Penicillin-binding protein 2a (Domain 2)"/>
    <property type="match status" value="1"/>
</dbReference>
<dbReference type="PANTHER" id="PTHR30627">
    <property type="entry name" value="PEPTIDOGLYCAN D,D-TRANSPEPTIDASE"/>
    <property type="match status" value="1"/>
</dbReference>
<dbReference type="SUPFAM" id="SSF56519">
    <property type="entry name" value="Penicillin binding protein dimerisation domain"/>
    <property type="match status" value="1"/>
</dbReference>
<comment type="similarity">
    <text evidence="3">Belongs to the transpeptidase family.</text>
</comment>
<reference evidence="9" key="1">
    <citation type="submission" date="2022-06" db="EMBL/GenBank/DDBJ databases">
        <title>Aquibacillus sp. a new bacterium isolated from soil saline samples.</title>
        <authorList>
            <person name="Galisteo C."/>
            <person name="De La Haba R."/>
            <person name="Sanchez-Porro C."/>
            <person name="Ventosa A."/>
        </authorList>
    </citation>
    <scope>NUCLEOTIDE SEQUENCE</scope>
    <source>
        <strain evidence="9">3ASR75-11</strain>
    </source>
</reference>
<dbReference type="AlphaFoldDB" id="A0A9X4AMI7"/>
<dbReference type="GO" id="GO:0009002">
    <property type="term" value="F:serine-type D-Ala-D-Ala carboxypeptidase activity"/>
    <property type="evidence" value="ECO:0007669"/>
    <property type="project" value="UniProtKB-EC"/>
</dbReference>
<dbReference type="Gene3D" id="3.40.710.10">
    <property type="entry name" value="DD-peptidase/beta-lactamase superfamily"/>
    <property type="match status" value="1"/>
</dbReference>
<proteinExistence type="inferred from homology"/>
<evidence type="ECO:0000256" key="6">
    <source>
        <dbReference type="ARBA" id="ARBA00034000"/>
    </source>
</evidence>
<name>A0A9X4AMI7_9BACI</name>
<dbReference type="PANTHER" id="PTHR30627:SF24">
    <property type="entry name" value="PENICILLIN-BINDING PROTEIN 4B"/>
    <property type="match status" value="1"/>
</dbReference>
<comment type="catalytic activity">
    <reaction evidence="6">
        <text>Preferential cleavage: (Ac)2-L-Lys-D-Ala-|-D-Ala. Also transpeptidation of peptidyl-alanyl moieties that are N-acyl substituents of D-alanine.</text>
        <dbReference type="EC" id="3.4.16.4"/>
    </reaction>
</comment>
<dbReference type="SUPFAM" id="SSF56601">
    <property type="entry name" value="beta-lactamase/transpeptidase-like"/>
    <property type="match status" value="1"/>
</dbReference>
<evidence type="ECO:0000256" key="3">
    <source>
        <dbReference type="ARBA" id="ARBA00007171"/>
    </source>
</evidence>
<dbReference type="GO" id="GO:0005886">
    <property type="term" value="C:plasma membrane"/>
    <property type="evidence" value="ECO:0007669"/>
    <property type="project" value="TreeGrafter"/>
</dbReference>
<dbReference type="InterPro" id="IPR012338">
    <property type="entry name" value="Beta-lactam/transpept-like"/>
</dbReference>
<protein>
    <recommendedName>
        <fullName evidence="4">serine-type D-Ala-D-Ala carboxypeptidase</fullName>
        <ecNumber evidence="4">3.4.16.4</ecNumber>
    </recommendedName>
</protein>
<dbReference type="Pfam" id="PF03717">
    <property type="entry name" value="PBP_dimer"/>
    <property type="match status" value="1"/>
</dbReference>
<gene>
    <name evidence="9" type="ORF">NC797_10220</name>
</gene>
<evidence type="ECO:0000256" key="2">
    <source>
        <dbReference type="ARBA" id="ARBA00004752"/>
    </source>
</evidence>
<dbReference type="Pfam" id="PF00905">
    <property type="entry name" value="Transpeptidase"/>
    <property type="match status" value="1"/>
</dbReference>
<feature type="domain" description="Penicillin-binding protein transpeptidase" evidence="7">
    <location>
        <begin position="261"/>
        <end position="570"/>
    </location>
</feature>
<evidence type="ECO:0000313" key="10">
    <source>
        <dbReference type="Proteomes" id="UP001145050"/>
    </source>
</evidence>
<dbReference type="GO" id="GO:0071972">
    <property type="term" value="F:peptidoglycan L,D-transpeptidase activity"/>
    <property type="evidence" value="ECO:0007669"/>
    <property type="project" value="TreeGrafter"/>
</dbReference>
<dbReference type="InterPro" id="IPR005311">
    <property type="entry name" value="PBP_dimer"/>
</dbReference>
<accession>A0A9X4AMI7</accession>
<evidence type="ECO:0000256" key="5">
    <source>
        <dbReference type="ARBA" id="ARBA00023136"/>
    </source>
</evidence>
<dbReference type="InterPro" id="IPR001460">
    <property type="entry name" value="PCN-bd_Tpept"/>
</dbReference>
<dbReference type="EC" id="3.4.16.4" evidence="4"/>
<comment type="caution">
    <text evidence="9">The sequence shown here is derived from an EMBL/GenBank/DDBJ whole genome shotgun (WGS) entry which is preliminary data.</text>
</comment>
<dbReference type="GO" id="GO:0008658">
    <property type="term" value="F:penicillin binding"/>
    <property type="evidence" value="ECO:0007669"/>
    <property type="project" value="InterPro"/>
</dbReference>
<evidence type="ECO:0000259" key="7">
    <source>
        <dbReference type="Pfam" id="PF00905"/>
    </source>
</evidence>
<dbReference type="RefSeq" id="WP_272436690.1">
    <property type="nucleotide sequence ID" value="NZ_JAMQKB010000009.1"/>
</dbReference>
<organism evidence="9 10">
    <name type="scientific">Terrihalobacillus insolitus</name>
    <dbReference type="NCBI Taxonomy" id="2950438"/>
    <lineage>
        <taxon>Bacteria</taxon>
        <taxon>Bacillati</taxon>
        <taxon>Bacillota</taxon>
        <taxon>Bacilli</taxon>
        <taxon>Bacillales</taxon>
        <taxon>Bacillaceae</taxon>
        <taxon>Terrihalobacillus</taxon>
    </lineage>
</organism>
<evidence type="ECO:0000313" key="9">
    <source>
        <dbReference type="EMBL" id="MDC3424884.1"/>
    </source>
</evidence>
<sequence length="579" mass="64689">MKTKRVKFWAFLLVCSFGLLLYRLADIQLFSTEKFGDEQVNLLEQSVKQQSSSINLTSGRGELLDRNGQSLGKSQVKDIVLFPLIQTIGLPQSFKNLLEAETISLTDIETELKEPTYLSEMIGEEIDSDLYNEVKNRKIPGVMAVERSLLADPEIGQHFLGIVRENPNAYYNRYDESPILTDPKPIGISGLQKAFDPFLQSDNSKKLLYQVDGKGNPMLGLNVRYIGEQDPFYPVQLKTTMDLPIQNMAEKVVDNNGLEKGGLVLLDIESREVLAMVSRPSINSESPYQNQSIVNQMLVPFYPGSIFKTVVAAAAIENNTESLNRTYDCNTNLYGDEPSERKLGTLNFQQSFAQSCNNAFGTIGSKLVNANPQIFEEYTEKLGLLGPVGWTGDVFRYSNFKQFPAEKKGRVWGNKYDRNVEKAIRQTSIGQKDVKVTPLAVANMMATIANNGEKQYVRAVTDILYQNNTTMYTFKANKDNSNRIKSDTALRLQGLLEKVVTDGTGRSLDGLGVAGKSGTAETGQKGAYHHWFAGYFPKQNPKYAMVVVDLYQTDTDAQTYPVYKEVVQNINEMNGVSND</sequence>